<evidence type="ECO:0000313" key="3">
    <source>
        <dbReference type="Proteomes" id="UP000050164"/>
    </source>
</evidence>
<reference evidence="2 3" key="1">
    <citation type="submission" date="2015-03" db="EMBL/GenBank/DDBJ databases">
        <authorList>
            <consortium name="Pathogen Informatics"/>
        </authorList>
    </citation>
    <scope>NUCLEOTIDE SEQUENCE [LARGE SCALE GENOMIC DNA]</scope>
    <source>
        <strain evidence="2 3">Bir 185</strain>
    </source>
</reference>
<accession>A0A655AF00</accession>
<gene>
    <name evidence="2" type="ORF">ERS027659_03519</name>
</gene>
<dbReference type="EMBL" id="CNFT01001032">
    <property type="protein sequence ID" value="CKS75108.1"/>
    <property type="molecule type" value="Genomic_DNA"/>
</dbReference>
<name>A0A655AF00_MYCTX</name>
<feature type="compositionally biased region" description="Basic residues" evidence="1">
    <location>
        <begin position="197"/>
        <end position="224"/>
    </location>
</feature>
<organism evidence="2 3">
    <name type="scientific">Mycobacterium tuberculosis</name>
    <dbReference type="NCBI Taxonomy" id="1773"/>
    <lineage>
        <taxon>Bacteria</taxon>
        <taxon>Bacillati</taxon>
        <taxon>Actinomycetota</taxon>
        <taxon>Actinomycetes</taxon>
        <taxon>Mycobacteriales</taxon>
        <taxon>Mycobacteriaceae</taxon>
        <taxon>Mycobacterium</taxon>
        <taxon>Mycobacterium tuberculosis complex</taxon>
    </lineage>
</organism>
<feature type="region of interest" description="Disordered" evidence="1">
    <location>
        <begin position="1"/>
        <end position="31"/>
    </location>
</feature>
<feature type="region of interest" description="Disordered" evidence="1">
    <location>
        <begin position="60"/>
        <end position="231"/>
    </location>
</feature>
<feature type="compositionally biased region" description="Basic and acidic residues" evidence="1">
    <location>
        <begin position="1"/>
        <end position="11"/>
    </location>
</feature>
<feature type="compositionally biased region" description="Basic and acidic residues" evidence="1">
    <location>
        <begin position="144"/>
        <end position="165"/>
    </location>
</feature>
<dbReference type="AlphaFoldDB" id="A0A655AF00"/>
<evidence type="ECO:0000313" key="2">
    <source>
        <dbReference type="EMBL" id="CKS75108.1"/>
    </source>
</evidence>
<evidence type="ECO:0000256" key="1">
    <source>
        <dbReference type="SAM" id="MobiDB-lite"/>
    </source>
</evidence>
<proteinExistence type="predicted"/>
<feature type="compositionally biased region" description="Basic residues" evidence="1">
    <location>
        <begin position="76"/>
        <end position="90"/>
    </location>
</feature>
<sequence length="231" mass="26000">MFGVRVRHDQHSAGLACPASNTDPLTVDRPRKSLHSDSVLDTAGAPDNSEHHDHTIGISLHSADRRLPPGGGRPQSQRRRHHLRRCRHPDHRPGSRRPSLGDPLYRFPPRSISGQCGGRRGVPHRTARRVSDDVRPRLSQRPARAGERHHELLPDDPDLRIEQPADGRPAARRLSGPRPAQRRSTVREGGVSDRPSPGHRARRRARHSHRDLRAARRCIPRYPRRCAGPGR</sequence>
<protein>
    <submittedName>
        <fullName evidence="2">Uncharacterized protein</fullName>
    </submittedName>
</protein>
<dbReference type="Proteomes" id="UP000050164">
    <property type="component" value="Unassembled WGS sequence"/>
</dbReference>